<keyword evidence="2" id="KW-1133">Transmembrane helix</keyword>
<evidence type="ECO:0000256" key="2">
    <source>
        <dbReference type="SAM" id="Phobius"/>
    </source>
</evidence>
<dbReference type="EMBL" id="ML977654">
    <property type="protein sequence ID" value="KAF1994628.1"/>
    <property type="molecule type" value="Genomic_DNA"/>
</dbReference>
<reference evidence="3" key="1">
    <citation type="journal article" date="2020" name="Stud. Mycol.">
        <title>101 Dothideomycetes genomes: a test case for predicting lifestyles and emergence of pathogens.</title>
        <authorList>
            <person name="Haridas S."/>
            <person name="Albert R."/>
            <person name="Binder M."/>
            <person name="Bloem J."/>
            <person name="Labutti K."/>
            <person name="Salamov A."/>
            <person name="Andreopoulos B."/>
            <person name="Baker S."/>
            <person name="Barry K."/>
            <person name="Bills G."/>
            <person name="Bluhm B."/>
            <person name="Cannon C."/>
            <person name="Castanera R."/>
            <person name="Culley D."/>
            <person name="Daum C."/>
            <person name="Ezra D."/>
            <person name="Gonzalez J."/>
            <person name="Henrissat B."/>
            <person name="Kuo A."/>
            <person name="Liang C."/>
            <person name="Lipzen A."/>
            <person name="Lutzoni F."/>
            <person name="Magnuson J."/>
            <person name="Mondo S."/>
            <person name="Nolan M."/>
            <person name="Ohm R."/>
            <person name="Pangilinan J."/>
            <person name="Park H.-J."/>
            <person name="Ramirez L."/>
            <person name="Alfaro M."/>
            <person name="Sun H."/>
            <person name="Tritt A."/>
            <person name="Yoshinaga Y."/>
            <person name="Zwiers L.-H."/>
            <person name="Turgeon B."/>
            <person name="Goodwin S."/>
            <person name="Spatafora J."/>
            <person name="Crous P."/>
            <person name="Grigoriev I."/>
        </authorList>
    </citation>
    <scope>NUCLEOTIDE SEQUENCE</scope>
    <source>
        <strain evidence="3">CBS 123094</strain>
    </source>
</reference>
<keyword evidence="2" id="KW-0812">Transmembrane</keyword>
<feature type="transmembrane region" description="Helical" evidence="2">
    <location>
        <begin position="250"/>
        <end position="273"/>
    </location>
</feature>
<feature type="region of interest" description="Disordered" evidence="1">
    <location>
        <begin position="62"/>
        <end position="81"/>
    </location>
</feature>
<keyword evidence="4" id="KW-1185">Reference proteome</keyword>
<dbReference type="Proteomes" id="UP000799779">
    <property type="component" value="Unassembled WGS sequence"/>
</dbReference>
<protein>
    <submittedName>
        <fullName evidence="3">Uncharacterized protein</fullName>
    </submittedName>
</protein>
<evidence type="ECO:0000256" key="1">
    <source>
        <dbReference type="SAM" id="MobiDB-lite"/>
    </source>
</evidence>
<keyword evidence="2" id="KW-0472">Membrane</keyword>
<accession>A0A6A5W0W0</accession>
<name>A0A6A5W0W0_9PLEO</name>
<dbReference type="AlphaFoldDB" id="A0A6A5W0W0"/>
<organism evidence="3 4">
    <name type="scientific">Amniculicola lignicola CBS 123094</name>
    <dbReference type="NCBI Taxonomy" id="1392246"/>
    <lineage>
        <taxon>Eukaryota</taxon>
        <taxon>Fungi</taxon>
        <taxon>Dikarya</taxon>
        <taxon>Ascomycota</taxon>
        <taxon>Pezizomycotina</taxon>
        <taxon>Dothideomycetes</taxon>
        <taxon>Pleosporomycetidae</taxon>
        <taxon>Pleosporales</taxon>
        <taxon>Amniculicolaceae</taxon>
        <taxon>Amniculicola</taxon>
    </lineage>
</organism>
<gene>
    <name evidence="3" type="ORF">P154DRAFT_367084</name>
</gene>
<feature type="transmembrane region" description="Helical" evidence="2">
    <location>
        <begin position="213"/>
        <end position="238"/>
    </location>
</feature>
<evidence type="ECO:0000313" key="4">
    <source>
        <dbReference type="Proteomes" id="UP000799779"/>
    </source>
</evidence>
<proteinExistence type="predicted"/>
<evidence type="ECO:0000313" key="3">
    <source>
        <dbReference type="EMBL" id="KAF1994628.1"/>
    </source>
</evidence>
<sequence>MDYKIYMISKLYTRTRSAIPRTKAFTKLTNTQKALIQGYNTIRIVSSSSPTPPHFRQNIPPTPLHIQHTPPPRIPIPSTLPRSMSNRLITRRRPLRHLRPPTLTIPRHTLTPPLPFPLLGRLLTLTPRPPLLSPLPLSTPLPPQPRLPLLPFKHLQRLLPLPLLLLLHNFLRTETNTREDERRHCCNWTCATGSRLDVDVCLAEIEGGLELGLAAAFAAVAFGAAAAGVVGYCCGGGVGWVGCGDGDWGVMWFCGFTKGGVGIGVVVGVVGVVSRRSSVVWQDDDSVVSSATHLVSLYTKSIRGIVGKEVA</sequence>